<dbReference type="OrthoDB" id="1434354at2759"/>
<dbReference type="OMA" id="YGHIEEQ"/>
<reference evidence="3 4" key="1">
    <citation type="journal article" date="2011" name="Science">
        <title>The Selaginella genome identifies genetic changes associated with the evolution of vascular plants.</title>
        <authorList>
            <person name="Banks J.A."/>
            <person name="Nishiyama T."/>
            <person name="Hasebe M."/>
            <person name="Bowman J.L."/>
            <person name="Gribskov M."/>
            <person name="dePamphilis C."/>
            <person name="Albert V.A."/>
            <person name="Aono N."/>
            <person name="Aoyama T."/>
            <person name="Ambrose B.A."/>
            <person name="Ashton N.W."/>
            <person name="Axtell M.J."/>
            <person name="Barker E."/>
            <person name="Barker M.S."/>
            <person name="Bennetzen J.L."/>
            <person name="Bonawitz N.D."/>
            <person name="Chapple C."/>
            <person name="Cheng C."/>
            <person name="Correa L.G."/>
            <person name="Dacre M."/>
            <person name="DeBarry J."/>
            <person name="Dreyer I."/>
            <person name="Elias M."/>
            <person name="Engstrom E.M."/>
            <person name="Estelle M."/>
            <person name="Feng L."/>
            <person name="Finet C."/>
            <person name="Floyd S.K."/>
            <person name="Frommer W.B."/>
            <person name="Fujita T."/>
            <person name="Gramzow L."/>
            <person name="Gutensohn M."/>
            <person name="Harholt J."/>
            <person name="Hattori M."/>
            <person name="Heyl A."/>
            <person name="Hirai T."/>
            <person name="Hiwatashi Y."/>
            <person name="Ishikawa M."/>
            <person name="Iwata M."/>
            <person name="Karol K.G."/>
            <person name="Koehler B."/>
            <person name="Kolukisaoglu U."/>
            <person name="Kubo M."/>
            <person name="Kurata T."/>
            <person name="Lalonde S."/>
            <person name="Li K."/>
            <person name="Li Y."/>
            <person name="Litt A."/>
            <person name="Lyons E."/>
            <person name="Manning G."/>
            <person name="Maruyama T."/>
            <person name="Michael T.P."/>
            <person name="Mikami K."/>
            <person name="Miyazaki S."/>
            <person name="Morinaga S."/>
            <person name="Murata T."/>
            <person name="Mueller-Roeber B."/>
            <person name="Nelson D.R."/>
            <person name="Obara M."/>
            <person name="Oguri Y."/>
            <person name="Olmstead R.G."/>
            <person name="Onodera N."/>
            <person name="Petersen B.L."/>
            <person name="Pils B."/>
            <person name="Prigge M."/>
            <person name="Rensing S.A."/>
            <person name="Riano-Pachon D.M."/>
            <person name="Roberts A.W."/>
            <person name="Sato Y."/>
            <person name="Scheller H.V."/>
            <person name="Schulz B."/>
            <person name="Schulz C."/>
            <person name="Shakirov E.V."/>
            <person name="Shibagaki N."/>
            <person name="Shinohara N."/>
            <person name="Shippen D.E."/>
            <person name="Soerensen I."/>
            <person name="Sotooka R."/>
            <person name="Sugimoto N."/>
            <person name="Sugita M."/>
            <person name="Sumikawa N."/>
            <person name="Tanurdzic M."/>
            <person name="Theissen G."/>
            <person name="Ulvskov P."/>
            <person name="Wakazuki S."/>
            <person name="Weng J.K."/>
            <person name="Willats W.W."/>
            <person name="Wipf D."/>
            <person name="Wolf P.G."/>
            <person name="Yang L."/>
            <person name="Zimmer A.D."/>
            <person name="Zhu Q."/>
            <person name="Mitros T."/>
            <person name="Hellsten U."/>
            <person name="Loque D."/>
            <person name="Otillar R."/>
            <person name="Salamov A."/>
            <person name="Schmutz J."/>
            <person name="Shapiro H."/>
            <person name="Lindquist E."/>
            <person name="Lucas S."/>
            <person name="Rokhsar D."/>
            <person name="Grigoriev I.V."/>
        </authorList>
    </citation>
    <scope>NUCLEOTIDE SEQUENCE [LARGE SCALE GENOMIC DNA]</scope>
</reference>
<dbReference type="InterPro" id="IPR011074">
    <property type="entry name" value="CRAL/TRIO_N_dom"/>
</dbReference>
<organism evidence="4">
    <name type="scientific">Selaginella moellendorffii</name>
    <name type="common">Spikemoss</name>
    <dbReference type="NCBI Taxonomy" id="88036"/>
    <lineage>
        <taxon>Eukaryota</taxon>
        <taxon>Viridiplantae</taxon>
        <taxon>Streptophyta</taxon>
        <taxon>Embryophyta</taxon>
        <taxon>Tracheophyta</taxon>
        <taxon>Lycopodiopsida</taxon>
        <taxon>Selaginellales</taxon>
        <taxon>Selaginellaceae</taxon>
        <taxon>Selaginella</taxon>
    </lineage>
</organism>
<dbReference type="InterPro" id="IPR001251">
    <property type="entry name" value="CRAL-TRIO_dom"/>
</dbReference>
<dbReference type="Gene3D" id="3.40.525.10">
    <property type="entry name" value="CRAL-TRIO lipid binding domain"/>
    <property type="match status" value="1"/>
</dbReference>
<evidence type="ECO:0000256" key="1">
    <source>
        <dbReference type="SAM" id="MobiDB-lite"/>
    </source>
</evidence>
<dbReference type="InterPro" id="IPR036273">
    <property type="entry name" value="CRAL/TRIO_N_dom_sf"/>
</dbReference>
<gene>
    <name evidence="3" type="ORF">SELMODRAFT_160900</name>
</gene>
<feature type="compositionally biased region" description="Basic and acidic residues" evidence="1">
    <location>
        <begin position="343"/>
        <end position="355"/>
    </location>
</feature>
<dbReference type="eggNOG" id="KOG1471">
    <property type="taxonomic scope" value="Eukaryota"/>
</dbReference>
<dbReference type="Pfam" id="PF00650">
    <property type="entry name" value="CRAL_TRIO"/>
    <property type="match status" value="1"/>
</dbReference>
<feature type="compositionally biased region" description="Low complexity" evidence="1">
    <location>
        <begin position="326"/>
        <end position="339"/>
    </location>
</feature>
<dbReference type="KEGG" id="smo:SELMODRAFT_160900"/>
<dbReference type="AlphaFoldDB" id="D8T4F5"/>
<evidence type="ECO:0000259" key="2">
    <source>
        <dbReference type="PROSITE" id="PS50191"/>
    </source>
</evidence>
<dbReference type="Pfam" id="PF03765">
    <property type="entry name" value="CRAL_TRIO_N"/>
    <property type="match status" value="1"/>
</dbReference>
<proteinExistence type="predicted"/>
<keyword evidence="4" id="KW-1185">Reference proteome</keyword>
<dbReference type="SUPFAM" id="SSF52087">
    <property type="entry name" value="CRAL/TRIO domain"/>
    <property type="match status" value="1"/>
</dbReference>
<dbReference type="PANTHER" id="PTHR46226:SF6">
    <property type="entry name" value="SEC14P-LIKE PHOSPHATIDYLINOSITOL TRANSFER FAMILY PROTEIN"/>
    <property type="match status" value="1"/>
</dbReference>
<dbReference type="HOGENOM" id="CLU_072182_0_0_1"/>
<feature type="region of interest" description="Disordered" evidence="1">
    <location>
        <begin position="319"/>
        <end position="355"/>
    </location>
</feature>
<dbReference type="SUPFAM" id="SSF46938">
    <property type="entry name" value="CRAL/TRIO N-terminal domain"/>
    <property type="match status" value="1"/>
</dbReference>
<feature type="domain" description="CRAL-TRIO" evidence="2">
    <location>
        <begin position="76"/>
        <end position="237"/>
    </location>
</feature>
<dbReference type="SMART" id="SM00516">
    <property type="entry name" value="SEC14"/>
    <property type="match status" value="1"/>
</dbReference>
<dbReference type="STRING" id="88036.D8T4F5"/>
<dbReference type="Proteomes" id="UP000001514">
    <property type="component" value="Unassembled WGS sequence"/>
</dbReference>
<sequence length="355" mass="39800">MDCESIKQMEALLEQADEPLQRSFQNMHQGFKENNLERFLRAREGNVVKANKMLVDSLNWRVSNDIDDILSKPIEPKELYDEIRESQLVGMSGFDKQGRPVFAIGVGHSGYDRAPLDKYVQSHIQINEYRDRVVLPAASRQLGRYVGSCLKILDMTGLKLSALNRIKILTVISTIDDLNYPEKTDAYYIVNAPYVFTACWKAVKPLLQERTKKKIKVLQGSGREELLKVMDASVIPEFCRPSKESRGKTTPIEPSTSCFSSSHPFHIELWSYIKQRALESQSRKCGPAPTLSFHVKVPDKASEESSEVVQIIESTLEHLNLDEDGSVSGNGSTSGSNHGSSHHGTDDEASSKARE</sequence>
<dbReference type="CDD" id="cd00170">
    <property type="entry name" value="SEC14"/>
    <property type="match status" value="1"/>
</dbReference>
<accession>D8T4F5</accession>
<evidence type="ECO:0000313" key="3">
    <source>
        <dbReference type="EMBL" id="EFJ08410.1"/>
    </source>
</evidence>
<name>D8T4F5_SELML</name>
<dbReference type="FunCoup" id="D8T4F5">
    <property type="interactions" value="789"/>
</dbReference>
<dbReference type="PROSITE" id="PS50191">
    <property type="entry name" value="CRAL_TRIO"/>
    <property type="match status" value="1"/>
</dbReference>
<dbReference type="PANTHER" id="PTHR46226">
    <property type="entry name" value="CRAL-TRIO DOMAIN-CONTAINING PROTEIN"/>
    <property type="match status" value="1"/>
</dbReference>
<protein>
    <recommendedName>
        <fullName evidence="2">CRAL-TRIO domain-containing protein</fullName>
    </recommendedName>
</protein>
<evidence type="ECO:0000313" key="4">
    <source>
        <dbReference type="Proteomes" id="UP000001514"/>
    </source>
</evidence>
<dbReference type="EMBL" id="GL377674">
    <property type="protein sequence ID" value="EFJ08410.1"/>
    <property type="molecule type" value="Genomic_DNA"/>
</dbReference>
<dbReference type="InParanoid" id="D8T4F5"/>
<dbReference type="Gramene" id="EFJ08410">
    <property type="protein sequence ID" value="EFJ08410"/>
    <property type="gene ID" value="SELMODRAFT_160900"/>
</dbReference>
<dbReference type="InterPro" id="IPR036865">
    <property type="entry name" value="CRAL-TRIO_dom_sf"/>
</dbReference>